<accession>A0A7S9GZZ8</accession>
<dbReference type="InterPro" id="IPR005895">
    <property type="entry name" value="ABC_transptr_haem_export_CcmA"/>
</dbReference>
<evidence type="ECO:0000256" key="3">
    <source>
        <dbReference type="ARBA" id="ARBA00022741"/>
    </source>
</evidence>
<keyword evidence="3" id="KW-0547">Nucleotide-binding</keyword>
<proteinExistence type="inferred from homology"/>
<dbReference type="NCBIfam" id="TIGR01189">
    <property type="entry name" value="ccmA"/>
    <property type="match status" value="1"/>
</dbReference>
<dbReference type="GO" id="GO:0022857">
    <property type="term" value="F:transmembrane transporter activity"/>
    <property type="evidence" value="ECO:0007669"/>
    <property type="project" value="InterPro"/>
</dbReference>
<keyword evidence="4" id="KW-0201">Cytochrome c-type biogenesis</keyword>
<keyword evidence="2" id="KW-0813">Transport</keyword>
<comment type="similarity">
    <text evidence="1">Belongs to the ABC transporter superfamily.</text>
</comment>
<dbReference type="GO" id="GO:0017004">
    <property type="term" value="P:cytochrome complex assembly"/>
    <property type="evidence" value="ECO:0007669"/>
    <property type="project" value="UniProtKB-KW"/>
</dbReference>
<keyword evidence="5 10" id="KW-0067">ATP-binding</keyword>
<sequence length="200" mass="20909">MRLTGRGLTCVRGGRDVFSGLDFEAAAGEALAVVGRNGSGKTSLLRLIAGLLIPAGGTIALDGGDAELTLAEQCHYLGHRDALKPALSVAENLSFWADFLGGERFDATTSLAAVGLDHAADLPAAFLSAGQRRRLSLARLLTVRRPIWLLDEPTAALDTAGQDMFGTLMRDHLARGGLIIAATHTPLGIDARELRIGGTA</sequence>
<dbReference type="EMBL" id="CP061379">
    <property type="protein sequence ID" value="QPF92069.1"/>
    <property type="molecule type" value="Genomic_DNA"/>
</dbReference>
<dbReference type="Gene3D" id="3.40.50.300">
    <property type="entry name" value="P-loop containing nucleotide triphosphate hydrolases"/>
    <property type="match status" value="1"/>
</dbReference>
<evidence type="ECO:0000313" key="11">
    <source>
        <dbReference type="Proteomes" id="UP000594621"/>
    </source>
</evidence>
<dbReference type="PANTHER" id="PTHR43499:SF1">
    <property type="entry name" value="ABC TRANSPORTER I FAMILY MEMBER 1"/>
    <property type="match status" value="1"/>
</dbReference>
<dbReference type="InterPro" id="IPR017871">
    <property type="entry name" value="ABC_transporter-like_CS"/>
</dbReference>
<dbReference type="InterPro" id="IPR003439">
    <property type="entry name" value="ABC_transporter-like_ATP-bd"/>
</dbReference>
<evidence type="ECO:0000256" key="5">
    <source>
        <dbReference type="ARBA" id="ARBA00022840"/>
    </source>
</evidence>
<dbReference type="RefSeq" id="WP_195801617.1">
    <property type="nucleotide sequence ID" value="NZ_CP061379.1"/>
</dbReference>
<evidence type="ECO:0000256" key="8">
    <source>
        <dbReference type="ARBA" id="ARBA00024722"/>
    </source>
</evidence>
<evidence type="ECO:0000313" key="10">
    <source>
        <dbReference type="EMBL" id="QPF92069.1"/>
    </source>
</evidence>
<name>A0A7S9GZZ8_9BRAD</name>
<keyword evidence="11" id="KW-1185">Reference proteome</keyword>
<dbReference type="AlphaFoldDB" id="A0A7S9GZZ8"/>
<dbReference type="KEGG" id="bcou:IC761_01835"/>
<organism evidence="10 11">
    <name type="scientific">Bradyrhizobium commune</name>
    <dbReference type="NCBI Taxonomy" id="83627"/>
    <lineage>
        <taxon>Bacteria</taxon>
        <taxon>Pseudomonadati</taxon>
        <taxon>Pseudomonadota</taxon>
        <taxon>Alphaproteobacteria</taxon>
        <taxon>Hyphomicrobiales</taxon>
        <taxon>Nitrobacteraceae</taxon>
        <taxon>Bradyrhizobium</taxon>
    </lineage>
</organism>
<evidence type="ECO:0000256" key="7">
    <source>
        <dbReference type="ARBA" id="ARBA00023136"/>
    </source>
</evidence>
<dbReference type="GO" id="GO:0016887">
    <property type="term" value="F:ATP hydrolysis activity"/>
    <property type="evidence" value="ECO:0007669"/>
    <property type="project" value="InterPro"/>
</dbReference>
<comment type="function">
    <text evidence="8">Involved in beta-(1--&gt;2)glucan export. Transmembrane domains (TMD) form a pore in the inner membrane and the ATP-binding domain (NBD) is responsible for energy generation.</text>
</comment>
<evidence type="ECO:0000256" key="6">
    <source>
        <dbReference type="ARBA" id="ARBA00022967"/>
    </source>
</evidence>
<evidence type="ECO:0000256" key="4">
    <source>
        <dbReference type="ARBA" id="ARBA00022748"/>
    </source>
</evidence>
<evidence type="ECO:0000259" key="9">
    <source>
        <dbReference type="PROSITE" id="PS50893"/>
    </source>
</evidence>
<dbReference type="Proteomes" id="UP000594621">
    <property type="component" value="Chromosome"/>
</dbReference>
<dbReference type="Pfam" id="PF00005">
    <property type="entry name" value="ABC_tran"/>
    <property type="match status" value="1"/>
</dbReference>
<evidence type="ECO:0000256" key="2">
    <source>
        <dbReference type="ARBA" id="ARBA00022448"/>
    </source>
</evidence>
<protein>
    <submittedName>
        <fullName evidence="10">Heme ABC exporter ATP-binding protein CcmA</fullName>
    </submittedName>
</protein>
<dbReference type="SUPFAM" id="SSF52540">
    <property type="entry name" value="P-loop containing nucleoside triphosphate hydrolases"/>
    <property type="match status" value="1"/>
</dbReference>
<dbReference type="InterPro" id="IPR003593">
    <property type="entry name" value="AAA+_ATPase"/>
</dbReference>
<gene>
    <name evidence="10" type="primary">ccmA</name>
    <name evidence="10" type="ORF">IC761_01835</name>
</gene>
<dbReference type="PROSITE" id="PS50893">
    <property type="entry name" value="ABC_TRANSPORTER_2"/>
    <property type="match status" value="1"/>
</dbReference>
<dbReference type="SMART" id="SM00382">
    <property type="entry name" value="AAA"/>
    <property type="match status" value="1"/>
</dbReference>
<feature type="domain" description="ABC transporter" evidence="9">
    <location>
        <begin position="1"/>
        <end position="200"/>
    </location>
</feature>
<dbReference type="InterPro" id="IPR027417">
    <property type="entry name" value="P-loop_NTPase"/>
</dbReference>
<dbReference type="PROSITE" id="PS00211">
    <property type="entry name" value="ABC_TRANSPORTER_1"/>
    <property type="match status" value="1"/>
</dbReference>
<reference evidence="10 11" key="1">
    <citation type="submission" date="2020-09" db="EMBL/GenBank/DDBJ databases">
        <title>Complete genomes of bradyrhizobia occurring on native shrubby legumes in Australia.</title>
        <authorList>
            <person name="Lafay B."/>
        </authorList>
    </citation>
    <scope>NUCLEOTIDE SEQUENCE [LARGE SCALE GENOMIC DNA]</scope>
    <source>
        <strain evidence="10 11">BDV5040</strain>
    </source>
</reference>
<evidence type="ECO:0000256" key="1">
    <source>
        <dbReference type="ARBA" id="ARBA00005417"/>
    </source>
</evidence>
<dbReference type="PANTHER" id="PTHR43499">
    <property type="entry name" value="ABC TRANSPORTER I FAMILY MEMBER 1"/>
    <property type="match status" value="1"/>
</dbReference>
<keyword evidence="7" id="KW-0472">Membrane</keyword>
<keyword evidence="6" id="KW-1278">Translocase</keyword>
<dbReference type="GO" id="GO:0005524">
    <property type="term" value="F:ATP binding"/>
    <property type="evidence" value="ECO:0007669"/>
    <property type="project" value="UniProtKB-KW"/>
</dbReference>